<keyword evidence="3" id="KW-0677">Repeat</keyword>
<comment type="subcellular location">
    <subcellularLocation>
        <location evidence="1">Nucleus</location>
        <location evidence="1">Nucleolus</location>
    </subcellularLocation>
</comment>
<feature type="domain" description="S1 motif" evidence="6">
    <location>
        <begin position="1354"/>
        <end position="1427"/>
    </location>
</feature>
<feature type="region of interest" description="Disordered" evidence="5">
    <location>
        <begin position="81"/>
        <end position="101"/>
    </location>
</feature>
<dbReference type="InterPro" id="IPR048059">
    <property type="entry name" value="Rrp5_S1_rpt_hs1_sc1"/>
</dbReference>
<dbReference type="FunFam" id="2.40.50.140:FF:000148">
    <property type="entry name" value="protein RRP5 homolog isoform X1"/>
    <property type="match status" value="1"/>
</dbReference>
<dbReference type="PANTHER" id="PTHR23270:SF10">
    <property type="entry name" value="PROTEIN RRP5 HOMOLOG"/>
    <property type="match status" value="1"/>
</dbReference>
<comment type="caution">
    <text evidence="7">The sequence shown here is derived from an EMBL/GenBank/DDBJ whole genome shotgun (WGS) entry which is preliminary data.</text>
</comment>
<dbReference type="SMART" id="SM00386">
    <property type="entry name" value="HAT"/>
    <property type="match status" value="4"/>
</dbReference>
<dbReference type="Proteomes" id="UP001153365">
    <property type="component" value="Unassembled WGS sequence"/>
</dbReference>
<feature type="domain" description="S1 motif" evidence="6">
    <location>
        <begin position="247"/>
        <end position="335"/>
    </location>
</feature>
<evidence type="ECO:0000256" key="5">
    <source>
        <dbReference type="SAM" id="MobiDB-lite"/>
    </source>
</evidence>
<dbReference type="GO" id="GO:0003723">
    <property type="term" value="F:RNA binding"/>
    <property type="evidence" value="ECO:0007669"/>
    <property type="project" value="TreeGrafter"/>
</dbReference>
<organism evidence="7 8">
    <name type="scientific">Phakopsora pachyrhizi</name>
    <name type="common">Asian soybean rust disease fungus</name>
    <dbReference type="NCBI Taxonomy" id="170000"/>
    <lineage>
        <taxon>Eukaryota</taxon>
        <taxon>Fungi</taxon>
        <taxon>Dikarya</taxon>
        <taxon>Basidiomycota</taxon>
        <taxon>Pucciniomycotina</taxon>
        <taxon>Pucciniomycetes</taxon>
        <taxon>Pucciniales</taxon>
        <taxon>Phakopsoraceae</taxon>
        <taxon>Phakopsora</taxon>
    </lineage>
</organism>
<dbReference type="SUPFAM" id="SSF50249">
    <property type="entry name" value="Nucleic acid-binding proteins"/>
    <property type="match status" value="5"/>
</dbReference>
<keyword evidence="8" id="KW-1185">Reference proteome</keyword>
<dbReference type="InterPro" id="IPR011990">
    <property type="entry name" value="TPR-like_helical_dom_sf"/>
</dbReference>
<feature type="region of interest" description="Disordered" evidence="5">
    <location>
        <begin position="1448"/>
        <end position="1495"/>
    </location>
</feature>
<feature type="compositionally biased region" description="Polar residues" evidence="5">
    <location>
        <begin position="1529"/>
        <end position="1548"/>
    </location>
</feature>
<evidence type="ECO:0000313" key="7">
    <source>
        <dbReference type="EMBL" id="CAH7683684.1"/>
    </source>
</evidence>
<dbReference type="PROSITE" id="PS50126">
    <property type="entry name" value="S1"/>
    <property type="match status" value="6"/>
</dbReference>
<dbReference type="Pfam" id="PF00575">
    <property type="entry name" value="S1"/>
    <property type="match status" value="1"/>
</dbReference>
<dbReference type="GO" id="GO:0032040">
    <property type="term" value="C:small-subunit processome"/>
    <property type="evidence" value="ECO:0007669"/>
    <property type="project" value="TreeGrafter"/>
</dbReference>
<evidence type="ECO:0000259" key="6">
    <source>
        <dbReference type="PROSITE" id="PS50126"/>
    </source>
</evidence>
<dbReference type="PANTHER" id="PTHR23270">
    <property type="entry name" value="PROGRAMMED CELL DEATH PROTEIN 11 PRE-RRNA PROCESSING PROTEIN RRP5"/>
    <property type="match status" value="1"/>
</dbReference>
<dbReference type="Gene3D" id="1.25.40.10">
    <property type="entry name" value="Tetratricopeptide repeat domain"/>
    <property type="match status" value="2"/>
</dbReference>
<keyword evidence="4" id="KW-0539">Nucleus</keyword>
<reference evidence="7" key="1">
    <citation type="submission" date="2022-06" db="EMBL/GenBank/DDBJ databases">
        <authorList>
            <consortium name="SYNGENTA / RWTH Aachen University"/>
        </authorList>
    </citation>
    <scope>NUCLEOTIDE SEQUENCE</scope>
</reference>
<evidence type="ECO:0000256" key="2">
    <source>
        <dbReference type="ARBA" id="ARBA00022552"/>
    </source>
</evidence>
<evidence type="ECO:0000256" key="1">
    <source>
        <dbReference type="ARBA" id="ARBA00004604"/>
    </source>
</evidence>
<dbReference type="InterPro" id="IPR012340">
    <property type="entry name" value="NA-bd_OB-fold"/>
</dbReference>
<evidence type="ECO:0000256" key="4">
    <source>
        <dbReference type="ARBA" id="ARBA00023242"/>
    </source>
</evidence>
<feature type="domain" description="S1 motif" evidence="6">
    <location>
        <begin position="1268"/>
        <end position="1338"/>
    </location>
</feature>
<dbReference type="CDD" id="cd05693">
    <property type="entry name" value="S1_Rrp5_repeat_hs1_sc1"/>
    <property type="match status" value="1"/>
</dbReference>
<name>A0AAV0B9J2_PHAPC</name>
<feature type="domain" description="S1 motif" evidence="6">
    <location>
        <begin position="673"/>
        <end position="742"/>
    </location>
</feature>
<accession>A0AAV0B9J2</accession>
<evidence type="ECO:0000313" key="8">
    <source>
        <dbReference type="Proteomes" id="UP001153365"/>
    </source>
</evidence>
<dbReference type="InterPro" id="IPR008847">
    <property type="entry name" value="Suf"/>
</dbReference>
<feature type="domain" description="S1 motif" evidence="6">
    <location>
        <begin position="583"/>
        <end position="653"/>
    </location>
</feature>
<feature type="region of interest" description="Disordered" evidence="5">
    <location>
        <begin position="1516"/>
        <end position="1551"/>
    </location>
</feature>
<feature type="compositionally biased region" description="Polar residues" evidence="5">
    <location>
        <begin position="1485"/>
        <end position="1495"/>
    </location>
</feature>
<dbReference type="InterPro" id="IPR003029">
    <property type="entry name" value="S1_domain"/>
</dbReference>
<sequence>MEKTPGDCTVDFTKNIIKSQIASKPSVNLPVEEVDFPRGGGSQLSAYEHVRARIEGVKQAENEISSAKSLKNFQSKKRCLDSSAPDRSKLKKLQKDPSSPSFHETLRIEHLNHRRLIPGIKVAGLIIEIRPLEIIVSLPFHLLGHIPITNISSYYTKRLEEAVEDEDKSEVSNRLDNESVSATMLKGIDELFKVGQWIRCSVLETSTGSTKPSIRLPAHVRAALRVTLTVDPIHLNFGLVKSDLVSGITLDGAVKSVEDKGYILDLGIPLESNSSISSSSGLTRNITGFVLFSDASRASGEDHEDLFTRWEIGQVVSCRINKMSENGLTCSISIHKEDISRSVLSSANNIDSILPLHLITCSITAIIPDEGLNVKFLGSFNGTIDISHIPLVKSDLPLEEKFVIGQKLRARVLWDTIPARTHEINDDSGVLLGPKVFSLSLLDHVISMEFPGLPKDQVVFCEKPVARIDQISRYSVGHIFPEVCVRRVAENWGLHVVCANNSEDIRGRKTPGSQSETLGFVHISDISDSHLNSLSSSSGPYKINTIHKARVTGIAPVDGALQLSLNPTVIEQRFMLIEDIDVGEVVVGTVKHLTSTGLFVYVEGCTTDCVVWPNHYSDLKLKQPERKFKKGSTIRGRVWHRDFEKDRVVLTLRKTFLKSDLPIITSYREAQVGMITYAMIRKVSEKYMTVEFFGQTKGMVPISEAAEAFTSSMTQLFEPEKLVRVRIISVDIDRNLVIASVKQALDGNEDEKFDAKLSVGDSVLASVREISSATVLLDIRRHGPSSEAQKSTIGLIGLSYLAQRHQISKEEMRNRLQRGDNLSDLSVTFKDDKRNTLIVGYGDRKNTSSKLMNSSFKLGESVSGIISSIHEKNLVLRLQRNDSNSNQEFTAQGLLSLLALAKIRGVKVDELKLQLKVGDQISNLAVTQKNEDRGLIIVGSPWMKDEGSANVDTSVSYAAPTVGAHVVGNIIKTHDNNLMLFLKEENTKKPISGKGIVSLEKMEKYRKSTDQELIDLSPGNLICDLIIKKIIPEKELSLLGFRTSHLNFLAPVCSDIQVFLGSSATGTVLSIHDKHIIVSLQFEEKLQEEHKNCPLGLLSLKDLGIHRKEKVDSVKEKISDGDTIHKLIVKKIGKEKGLVILGFENGNSPTQALTYGLSQGLVELEMGKLIEVVVLNKEKQRVKVEPVVKLFSGWSYFIDFPDINDDYNQEIAFGKGDSIKCSVVHVDCPNSKIFLSTRHSILNQSQNDLVDHSVKDRRISSKKDLKRGDIIRGFVYKIRPRTGLVVKIGTNLTAKAKVKYLFPKEVADWPSKFEVGQVVTGEIYLPTKNKKDIYLSLKASSTLNQLSLKDLKVGQVVLTSIRKIEKYGIFLQIDKSRISGLCHISEISDDKDHSKNDWAKKYTDGMKLKALIVKVDLEKQRVNFSLKPSIHGEQNDFLGSTSLCPNLDEITDDESSDSETSSRSSESVERHESKEAGHRRRNTNQEDTSGSFNLLKSSLPSQGFCWSVKKLKFEEDEGKKDADSENEMIDQSSDGDLAKTESQTNQKFESLENDCKSVDELEKLLFKSPSSAQLWIKLLSHYVQMADIPQARETATRALNAIHYREEGEKWKVWIALLNLENMYGTEEKMSKTLSEAAILNDTKTVWLKVAEIFSLSGKLEKAEELYEKTVKKFGQSSKAWCLYGSFCLQNRRGTQAGDLLSRSLKSLPARKHIKTITKFAQLEFKNDGDIERGRTLFEGLVATYPKRLDLWNVYIDQEVKVKSHVEVIRALFMRMTSLKQNPKRTKSVFRKWLQYEKRNGNEKGEKEVIERAKNYVESLVESTNKFVEEAEDVLHEDDEGDN</sequence>
<dbReference type="SMART" id="SM00316">
    <property type="entry name" value="S1"/>
    <property type="match status" value="11"/>
</dbReference>
<feature type="domain" description="S1 motif" evidence="6">
    <location>
        <begin position="1167"/>
        <end position="1238"/>
    </location>
</feature>
<feature type="compositionally biased region" description="Basic and acidic residues" evidence="5">
    <location>
        <begin position="1466"/>
        <end position="1476"/>
    </location>
</feature>
<dbReference type="Gene3D" id="2.40.50.140">
    <property type="entry name" value="Nucleic acid-binding proteins"/>
    <property type="match status" value="6"/>
</dbReference>
<dbReference type="InterPro" id="IPR003107">
    <property type="entry name" value="HAT"/>
</dbReference>
<proteinExistence type="predicted"/>
<keyword evidence="2" id="KW-0698">rRNA processing</keyword>
<protein>
    <recommendedName>
        <fullName evidence="6">S1 motif domain-containing protein</fullName>
    </recommendedName>
</protein>
<gene>
    <name evidence="7" type="ORF">PPACK8108_LOCUS17339</name>
</gene>
<evidence type="ECO:0000256" key="3">
    <source>
        <dbReference type="ARBA" id="ARBA00022737"/>
    </source>
</evidence>
<dbReference type="GO" id="GO:0006364">
    <property type="term" value="P:rRNA processing"/>
    <property type="evidence" value="ECO:0007669"/>
    <property type="project" value="UniProtKB-KW"/>
</dbReference>
<dbReference type="Pfam" id="PF05843">
    <property type="entry name" value="Suf"/>
    <property type="match status" value="1"/>
</dbReference>
<dbReference type="SUPFAM" id="SSF48452">
    <property type="entry name" value="TPR-like"/>
    <property type="match status" value="1"/>
</dbReference>
<dbReference type="InterPro" id="IPR045209">
    <property type="entry name" value="Rrp5"/>
</dbReference>
<dbReference type="FunFam" id="2.40.50.140:FF:000103">
    <property type="entry name" value="protein RRP5 homolog"/>
    <property type="match status" value="1"/>
</dbReference>
<dbReference type="EMBL" id="CALTRL010004844">
    <property type="protein sequence ID" value="CAH7683684.1"/>
    <property type="molecule type" value="Genomic_DNA"/>
</dbReference>